<sequence>MTRVLLVVVGVLLGAYGAWLLLSRQDTDGNIATGTWLVAGVLLHDFLLVPVVLVVMGLGSRLLPGAWSAPVAVGVVVLGSLTLVAVPVLGRFGARSDNPTLLDRPYVAGWLVLAALVAVVVVAVSLLRSRRGAQSGAAPEGE</sequence>
<proteinExistence type="predicted"/>
<keyword evidence="3" id="KW-1185">Reference proteome</keyword>
<feature type="transmembrane region" description="Helical" evidence="1">
    <location>
        <begin position="71"/>
        <end position="94"/>
    </location>
</feature>
<gene>
    <name evidence="2" type="ORF">SAMN05216561_12410</name>
</gene>
<keyword evidence="1" id="KW-0812">Transmembrane</keyword>
<feature type="transmembrane region" description="Helical" evidence="1">
    <location>
        <begin position="106"/>
        <end position="127"/>
    </location>
</feature>
<evidence type="ECO:0000313" key="2">
    <source>
        <dbReference type="EMBL" id="SFJ30663.1"/>
    </source>
</evidence>
<dbReference type="STRING" id="1005945.SAMN05216561_12410"/>
<evidence type="ECO:0000313" key="3">
    <source>
        <dbReference type="Proteomes" id="UP000198649"/>
    </source>
</evidence>
<dbReference type="AlphaFoldDB" id="A0A1I3Q966"/>
<name>A0A1I3Q966_9ACTN</name>
<keyword evidence="1" id="KW-1133">Transmembrane helix</keyword>
<reference evidence="2 3" key="1">
    <citation type="submission" date="2016-10" db="EMBL/GenBank/DDBJ databases">
        <authorList>
            <person name="de Groot N.N."/>
        </authorList>
    </citation>
    <scope>NUCLEOTIDE SEQUENCE [LARGE SCALE GENOMIC DNA]</scope>
    <source>
        <strain evidence="2 3">CGMCC 1.11156</strain>
    </source>
</reference>
<dbReference type="RefSeq" id="WP_091117171.1">
    <property type="nucleotide sequence ID" value="NZ_BKAF01000034.1"/>
</dbReference>
<feature type="transmembrane region" description="Helical" evidence="1">
    <location>
        <begin position="33"/>
        <end position="59"/>
    </location>
</feature>
<keyword evidence="1" id="KW-0472">Membrane</keyword>
<evidence type="ECO:0000256" key="1">
    <source>
        <dbReference type="SAM" id="Phobius"/>
    </source>
</evidence>
<dbReference type="Proteomes" id="UP000198649">
    <property type="component" value="Unassembled WGS sequence"/>
</dbReference>
<accession>A0A1I3Q966</accession>
<organism evidence="2 3">
    <name type="scientific">Nocardioides psychrotolerans</name>
    <dbReference type="NCBI Taxonomy" id="1005945"/>
    <lineage>
        <taxon>Bacteria</taxon>
        <taxon>Bacillati</taxon>
        <taxon>Actinomycetota</taxon>
        <taxon>Actinomycetes</taxon>
        <taxon>Propionibacteriales</taxon>
        <taxon>Nocardioidaceae</taxon>
        <taxon>Nocardioides</taxon>
    </lineage>
</organism>
<protein>
    <submittedName>
        <fullName evidence="2">Uncharacterized protein</fullName>
    </submittedName>
</protein>
<dbReference type="EMBL" id="FOQG01000024">
    <property type="protein sequence ID" value="SFJ30663.1"/>
    <property type="molecule type" value="Genomic_DNA"/>
</dbReference>